<dbReference type="SUPFAM" id="SSF48403">
    <property type="entry name" value="Ankyrin repeat"/>
    <property type="match status" value="1"/>
</dbReference>
<dbReference type="PROSITE" id="PS50297">
    <property type="entry name" value="ANK_REP_REGION"/>
    <property type="match status" value="2"/>
</dbReference>
<dbReference type="STRING" id="312017.I7LV75"/>
<dbReference type="InterPro" id="IPR001594">
    <property type="entry name" value="Palmitoyltrfase_DHHC"/>
</dbReference>
<reference evidence="11" key="1">
    <citation type="journal article" date="2006" name="PLoS Biol.">
        <title>Macronuclear genome sequence of the ciliate Tetrahymena thermophila, a model eukaryote.</title>
        <authorList>
            <person name="Eisen J.A."/>
            <person name="Coyne R.S."/>
            <person name="Wu M."/>
            <person name="Wu D."/>
            <person name="Thiagarajan M."/>
            <person name="Wortman J.R."/>
            <person name="Badger J.H."/>
            <person name="Ren Q."/>
            <person name="Amedeo P."/>
            <person name="Jones K.M."/>
            <person name="Tallon L.J."/>
            <person name="Delcher A.L."/>
            <person name="Salzberg S.L."/>
            <person name="Silva J.C."/>
            <person name="Haas B.J."/>
            <person name="Majoros W.H."/>
            <person name="Farzad M."/>
            <person name="Carlton J.M."/>
            <person name="Smith R.K. Jr."/>
            <person name="Garg J."/>
            <person name="Pearlman R.E."/>
            <person name="Karrer K.M."/>
            <person name="Sun L."/>
            <person name="Manning G."/>
            <person name="Elde N.C."/>
            <person name="Turkewitz A.P."/>
            <person name="Asai D.J."/>
            <person name="Wilkes D.E."/>
            <person name="Wang Y."/>
            <person name="Cai H."/>
            <person name="Collins K."/>
            <person name="Stewart B.A."/>
            <person name="Lee S.R."/>
            <person name="Wilamowska K."/>
            <person name="Weinberg Z."/>
            <person name="Ruzzo W.L."/>
            <person name="Wloga D."/>
            <person name="Gaertig J."/>
            <person name="Frankel J."/>
            <person name="Tsao C.-C."/>
            <person name="Gorovsky M.A."/>
            <person name="Keeling P.J."/>
            <person name="Waller R.F."/>
            <person name="Patron N.J."/>
            <person name="Cherry J.M."/>
            <person name="Stover N.A."/>
            <person name="Krieger C.J."/>
            <person name="del Toro C."/>
            <person name="Ryder H.F."/>
            <person name="Williamson S.C."/>
            <person name="Barbeau R.A."/>
            <person name="Hamilton E.P."/>
            <person name="Orias E."/>
        </authorList>
    </citation>
    <scope>NUCLEOTIDE SEQUENCE [LARGE SCALE GENOMIC DNA]</scope>
    <source>
        <strain evidence="11">SB210</strain>
    </source>
</reference>
<dbReference type="PROSITE" id="PS50216">
    <property type="entry name" value="DHHC"/>
    <property type="match status" value="1"/>
</dbReference>
<evidence type="ECO:0000256" key="7">
    <source>
        <dbReference type="PROSITE-ProRule" id="PRU00023"/>
    </source>
</evidence>
<dbReference type="PROSITE" id="PS50088">
    <property type="entry name" value="ANK_REPEAT"/>
    <property type="match status" value="2"/>
</dbReference>
<gene>
    <name evidence="10" type="ORF">TTHERM_00338400</name>
</gene>
<protein>
    <recommendedName>
        <fullName evidence="8">Palmitoyltransferase</fullName>
        <ecNumber evidence="8">2.3.1.225</ecNumber>
    </recommendedName>
</protein>
<feature type="transmembrane region" description="Helical" evidence="8">
    <location>
        <begin position="395"/>
        <end position="414"/>
    </location>
</feature>
<evidence type="ECO:0000256" key="8">
    <source>
        <dbReference type="RuleBase" id="RU079119"/>
    </source>
</evidence>
<evidence type="ECO:0000256" key="2">
    <source>
        <dbReference type="ARBA" id="ARBA00022692"/>
    </source>
</evidence>
<keyword evidence="8" id="KW-0012">Acyltransferase</keyword>
<feature type="repeat" description="ANK" evidence="7">
    <location>
        <begin position="166"/>
        <end position="198"/>
    </location>
</feature>
<evidence type="ECO:0000256" key="6">
    <source>
        <dbReference type="ARBA" id="ARBA00023136"/>
    </source>
</evidence>
<feature type="transmembrane region" description="Helical" evidence="8">
    <location>
        <begin position="307"/>
        <end position="325"/>
    </location>
</feature>
<dbReference type="KEGG" id="tet:TTHERM_00338400"/>
<dbReference type="Pfam" id="PF12796">
    <property type="entry name" value="Ank_2"/>
    <property type="match status" value="1"/>
</dbReference>
<keyword evidence="6 8" id="KW-0472">Membrane</keyword>
<organism evidence="10 11">
    <name type="scientific">Tetrahymena thermophila (strain SB210)</name>
    <dbReference type="NCBI Taxonomy" id="312017"/>
    <lineage>
        <taxon>Eukaryota</taxon>
        <taxon>Sar</taxon>
        <taxon>Alveolata</taxon>
        <taxon>Ciliophora</taxon>
        <taxon>Intramacronucleata</taxon>
        <taxon>Oligohymenophorea</taxon>
        <taxon>Hymenostomatida</taxon>
        <taxon>Tetrahymenina</taxon>
        <taxon>Tetrahymenidae</taxon>
        <taxon>Tetrahymena</taxon>
    </lineage>
</organism>
<dbReference type="eggNOG" id="KOG0509">
    <property type="taxonomic scope" value="Eukaryota"/>
</dbReference>
<dbReference type="InterPro" id="IPR036770">
    <property type="entry name" value="Ankyrin_rpt-contain_sf"/>
</dbReference>
<keyword evidence="8" id="KW-0808">Transferase</keyword>
<dbReference type="EMBL" id="GG662666">
    <property type="protein sequence ID" value="EAR97359.2"/>
    <property type="molecule type" value="Genomic_DNA"/>
</dbReference>
<name>I7LV75_TETTS</name>
<keyword evidence="2 8" id="KW-0812">Transmembrane</keyword>
<proteinExistence type="inferred from homology"/>
<feature type="transmembrane region" description="Helical" evidence="8">
    <location>
        <begin position="448"/>
        <end position="474"/>
    </location>
</feature>
<keyword evidence="3" id="KW-0677">Repeat</keyword>
<comment type="domain">
    <text evidence="8">The DHHC domain is required for palmitoyltransferase activity.</text>
</comment>
<dbReference type="SMART" id="SM00248">
    <property type="entry name" value="ANK"/>
    <property type="match status" value="5"/>
</dbReference>
<dbReference type="InterPro" id="IPR002110">
    <property type="entry name" value="Ankyrin_rpt"/>
</dbReference>
<keyword evidence="11" id="KW-1185">Reference proteome</keyword>
<sequence length="572" mass="66869">MSNFSCSTDKSQNIIQRLFDCAQEKYFQEFKSILKEFPYLDIVSAFKDDETPSFLIMMVTYKNMELVKFILNYVQTQVNQGLNSYDKNTLQKYINMGDRYGFTALHVACFNGDLIMVEYLIEKGADMYAKNQSGLNVMHSAAQGDSPLILYYFKQLGFDIEELDDEEKTPLYWAVFSDSEYACQFLISWGADVNKQDIIERQSPLHIVTDTRIARRLLIAGAEKNIMDKRGNLPYELAEQKEYYRLAQMLKDEFSIQEFCNLRLPLSPPRQKRRMILIFSFLIFSIVLGNLFFVLPFLEEDKDPMCIAFYCLSFLNIILLCIVSHKNPGYFKKQKDRKDMLELFKKCQYDYSILCSECNLVRPERSKHCYFCQRCVKVYDHHCPWVNNCIGADNYLIFFTFLFFLWVFVIYLIILNSFALSHKHANQNSQYAFVGQFKSENFQQISELLLMIFSIYSLTILGIFVIPISILLFIQIQNICYGQTQLERYSKQQTKLTHSESTKIEKEMEDSFKLAQTHFGEDESQNGQSFLSSQSRLDQIVKAGSKRSMLQNCADMLVNNSKNPKYEENSVL</sequence>
<dbReference type="PANTHER" id="PTHR24161">
    <property type="entry name" value="ANK_REP_REGION DOMAIN-CONTAINING PROTEIN-RELATED"/>
    <property type="match status" value="1"/>
</dbReference>
<dbReference type="AlphaFoldDB" id="I7LV75"/>
<dbReference type="GeneID" id="7840874"/>
<dbReference type="GO" id="GO:0016020">
    <property type="term" value="C:membrane"/>
    <property type="evidence" value="ECO:0007669"/>
    <property type="project" value="UniProtKB-SubCell"/>
</dbReference>
<accession>I7LV75</accession>
<dbReference type="RefSeq" id="XP_001017604.2">
    <property type="nucleotide sequence ID" value="XM_001017604.2"/>
</dbReference>
<evidence type="ECO:0000313" key="11">
    <source>
        <dbReference type="Proteomes" id="UP000009168"/>
    </source>
</evidence>
<dbReference type="EC" id="2.3.1.225" evidence="8"/>
<evidence type="ECO:0000256" key="4">
    <source>
        <dbReference type="ARBA" id="ARBA00022989"/>
    </source>
</evidence>
<dbReference type="GO" id="GO:0019706">
    <property type="term" value="F:protein-cysteine S-palmitoyltransferase activity"/>
    <property type="evidence" value="ECO:0007669"/>
    <property type="project" value="UniProtKB-EC"/>
</dbReference>
<dbReference type="InParanoid" id="I7LV75"/>
<feature type="repeat" description="ANK" evidence="7">
    <location>
        <begin position="100"/>
        <end position="132"/>
    </location>
</feature>
<evidence type="ECO:0000256" key="5">
    <source>
        <dbReference type="ARBA" id="ARBA00023043"/>
    </source>
</evidence>
<dbReference type="Gene3D" id="1.25.40.20">
    <property type="entry name" value="Ankyrin repeat-containing domain"/>
    <property type="match status" value="2"/>
</dbReference>
<evidence type="ECO:0000256" key="3">
    <source>
        <dbReference type="ARBA" id="ARBA00022737"/>
    </source>
</evidence>
<dbReference type="Proteomes" id="UP000009168">
    <property type="component" value="Unassembled WGS sequence"/>
</dbReference>
<dbReference type="Pfam" id="PF00023">
    <property type="entry name" value="Ank"/>
    <property type="match status" value="1"/>
</dbReference>
<keyword evidence="5 7" id="KW-0040">ANK repeat</keyword>
<feature type="domain" description="Palmitoyltransferase DHHC" evidence="9">
    <location>
        <begin position="354"/>
        <end position="491"/>
    </location>
</feature>
<dbReference type="OrthoDB" id="163438at2759"/>
<evidence type="ECO:0000256" key="1">
    <source>
        <dbReference type="ARBA" id="ARBA00004141"/>
    </source>
</evidence>
<feature type="transmembrane region" description="Helical" evidence="8">
    <location>
        <begin position="276"/>
        <end position="295"/>
    </location>
</feature>
<comment type="subcellular location">
    <subcellularLocation>
        <location evidence="1">Membrane</location>
        <topology evidence="1">Multi-pass membrane protein</topology>
    </subcellularLocation>
</comment>
<keyword evidence="4 8" id="KW-1133">Transmembrane helix</keyword>
<comment type="catalytic activity">
    <reaction evidence="8">
        <text>L-cysteinyl-[protein] + hexadecanoyl-CoA = S-hexadecanoyl-L-cysteinyl-[protein] + CoA</text>
        <dbReference type="Rhea" id="RHEA:36683"/>
        <dbReference type="Rhea" id="RHEA-COMP:10131"/>
        <dbReference type="Rhea" id="RHEA-COMP:11032"/>
        <dbReference type="ChEBI" id="CHEBI:29950"/>
        <dbReference type="ChEBI" id="CHEBI:57287"/>
        <dbReference type="ChEBI" id="CHEBI:57379"/>
        <dbReference type="ChEBI" id="CHEBI:74151"/>
        <dbReference type="EC" id="2.3.1.225"/>
    </reaction>
</comment>
<comment type="similarity">
    <text evidence="8">Belongs to the DHHC palmitoyltransferase family.</text>
</comment>
<evidence type="ECO:0000313" key="10">
    <source>
        <dbReference type="EMBL" id="EAR97359.2"/>
    </source>
</evidence>
<dbReference type="Pfam" id="PF01529">
    <property type="entry name" value="DHHC"/>
    <property type="match status" value="1"/>
</dbReference>
<dbReference type="PANTHER" id="PTHR24161:SF85">
    <property type="entry name" value="PALMITOYLTRANSFERASE HIP14"/>
    <property type="match status" value="1"/>
</dbReference>
<evidence type="ECO:0000259" key="9">
    <source>
        <dbReference type="Pfam" id="PF01529"/>
    </source>
</evidence>